<dbReference type="EMBL" id="PKOZ01000013">
    <property type="protein sequence ID" value="PQD94210.1"/>
    <property type="molecule type" value="Genomic_DNA"/>
</dbReference>
<dbReference type="Gene3D" id="3.20.20.370">
    <property type="entry name" value="Glycoside hydrolase/deacetylase"/>
    <property type="match status" value="1"/>
</dbReference>
<name>A0A2S7MWT4_9BACI</name>
<dbReference type="Pfam" id="PF01522">
    <property type="entry name" value="Polysacc_deac_1"/>
    <property type="match status" value="1"/>
</dbReference>
<dbReference type="PANTHER" id="PTHR10587">
    <property type="entry name" value="GLYCOSYL TRANSFERASE-RELATED"/>
    <property type="match status" value="1"/>
</dbReference>
<protein>
    <submittedName>
        <fullName evidence="2">Polysaccharide deacetylase family sporulation protein PdaB</fullName>
    </submittedName>
</protein>
<accession>A0A2S7MWT4</accession>
<feature type="domain" description="NodB homology" evidence="1">
    <location>
        <begin position="54"/>
        <end position="236"/>
    </location>
</feature>
<sequence>MPFFFVTNIRKGKQLLLLVIIAFFTALFFYVEFMAVSPSFSIKGDPKIIYKGEKGLALTFNIGWGDEKAEDILKTLKQEKVSAATFFLSGSWVERHPHIVKQIADQGYEIGLLGYSYKDYTELEEGEIGADIQKGQEAFRKAGLKRATLLRTPTGDVDRRVLKIAEKQQMSVIHWSINSMDWKNPGTSVIAENVSHAKKGDIVLLHASDAAKQTAKAIPQIKREIDQKHLKLLTVSEMISNSDSTSQEITNKASLFKGTGMLIDVTRLEY</sequence>
<gene>
    <name evidence="2" type="ORF">CYL18_16000</name>
</gene>
<proteinExistence type="predicted"/>
<reference evidence="2 3" key="1">
    <citation type="submission" date="2017-12" db="EMBL/GenBank/DDBJ databases">
        <title>Taxonomic description and draft genome of Pradoshia cofamensis Gen. nov., sp. nov., a thermotolerant bacillale isolated from anterior gut of earthworm Eisenia fetida.</title>
        <authorList>
            <person name="Saha T."/>
            <person name="Chakraborty R."/>
        </authorList>
    </citation>
    <scope>NUCLEOTIDE SEQUENCE [LARGE SCALE GENOMIC DNA]</scope>
    <source>
        <strain evidence="2 3">EAG3</strain>
    </source>
</reference>
<dbReference type="RefSeq" id="WP_104850521.1">
    <property type="nucleotide sequence ID" value="NZ_PKOZ01000013.1"/>
</dbReference>
<dbReference type="GO" id="GO:0016810">
    <property type="term" value="F:hydrolase activity, acting on carbon-nitrogen (but not peptide) bonds"/>
    <property type="evidence" value="ECO:0007669"/>
    <property type="project" value="InterPro"/>
</dbReference>
<organism evidence="2 3">
    <name type="scientific">Pradoshia eiseniae</name>
    <dbReference type="NCBI Taxonomy" id="2064768"/>
    <lineage>
        <taxon>Bacteria</taxon>
        <taxon>Bacillati</taxon>
        <taxon>Bacillota</taxon>
        <taxon>Bacilli</taxon>
        <taxon>Bacillales</taxon>
        <taxon>Bacillaceae</taxon>
        <taxon>Pradoshia</taxon>
    </lineage>
</organism>
<dbReference type="InterPro" id="IPR011330">
    <property type="entry name" value="Glyco_hydro/deAcase_b/a-brl"/>
</dbReference>
<dbReference type="InterPro" id="IPR050248">
    <property type="entry name" value="Polysacc_deacetylase_ArnD"/>
</dbReference>
<dbReference type="PROSITE" id="PS51677">
    <property type="entry name" value="NODB"/>
    <property type="match status" value="1"/>
</dbReference>
<dbReference type="PANTHER" id="PTHR10587:SF128">
    <property type="entry name" value="POLYSACCHARIDE DEACETYLASE PDAB-RELATED"/>
    <property type="match status" value="1"/>
</dbReference>
<evidence type="ECO:0000259" key="1">
    <source>
        <dbReference type="PROSITE" id="PS51677"/>
    </source>
</evidence>
<evidence type="ECO:0000313" key="3">
    <source>
        <dbReference type="Proteomes" id="UP000239663"/>
    </source>
</evidence>
<dbReference type="InterPro" id="IPR002509">
    <property type="entry name" value="NODB_dom"/>
</dbReference>
<evidence type="ECO:0000313" key="2">
    <source>
        <dbReference type="EMBL" id="PQD94210.1"/>
    </source>
</evidence>
<dbReference type="GO" id="GO:0016020">
    <property type="term" value="C:membrane"/>
    <property type="evidence" value="ECO:0007669"/>
    <property type="project" value="TreeGrafter"/>
</dbReference>
<dbReference type="OrthoDB" id="9806342at2"/>
<keyword evidence="3" id="KW-1185">Reference proteome</keyword>
<dbReference type="SUPFAM" id="SSF88713">
    <property type="entry name" value="Glycoside hydrolase/deacetylase"/>
    <property type="match status" value="1"/>
</dbReference>
<dbReference type="AlphaFoldDB" id="A0A2S7MWT4"/>
<comment type="caution">
    <text evidence="2">The sequence shown here is derived from an EMBL/GenBank/DDBJ whole genome shotgun (WGS) entry which is preliminary data.</text>
</comment>
<dbReference type="GO" id="GO:0005975">
    <property type="term" value="P:carbohydrate metabolic process"/>
    <property type="evidence" value="ECO:0007669"/>
    <property type="project" value="InterPro"/>
</dbReference>
<dbReference type="Proteomes" id="UP000239663">
    <property type="component" value="Unassembled WGS sequence"/>
</dbReference>